<keyword evidence="4" id="KW-0677">Repeat</keyword>
<dbReference type="CDD" id="cd16374">
    <property type="entry name" value="DMSOR_beta_like"/>
    <property type="match status" value="1"/>
</dbReference>
<dbReference type="SUPFAM" id="SSF54862">
    <property type="entry name" value="4Fe-4S ferredoxins"/>
    <property type="match status" value="1"/>
</dbReference>
<keyword evidence="10" id="KW-1185">Reference proteome</keyword>
<dbReference type="GO" id="GO:0016491">
    <property type="term" value="F:oxidoreductase activity"/>
    <property type="evidence" value="ECO:0007669"/>
    <property type="project" value="UniProtKB-ARBA"/>
</dbReference>
<keyword evidence="7" id="KW-0411">Iron-sulfur</keyword>
<dbReference type="InterPro" id="IPR017900">
    <property type="entry name" value="4Fe4S_Fe_S_CS"/>
</dbReference>
<evidence type="ECO:0000256" key="7">
    <source>
        <dbReference type="ARBA" id="ARBA00023014"/>
    </source>
</evidence>
<evidence type="ECO:0000259" key="8">
    <source>
        <dbReference type="PROSITE" id="PS51379"/>
    </source>
</evidence>
<dbReference type="InterPro" id="IPR050954">
    <property type="entry name" value="ET_IronSulfur_Cluster-Binding"/>
</dbReference>
<sequence length="196" mass="22577">MEQNMKSVVVFPERCVGCMQCMFECAISHSRNKDFAGIFEEPKPKPRIHVFPAESYAFPSKCRHCDPAPCLEACPTSAINREENIVFVEVDRCINCGMCAMVCPFGVIRFYRDWRRAEDVPVSYKCDGCIERVRNGMIPACVEVCKTGALKFGDVNELIKEEEKRIASAYYPIFQKKEIVPENYRLWVELGKKLRR</sequence>
<gene>
    <name evidence="9" type="ordered locus">Ferp_2563</name>
</gene>
<dbReference type="KEGG" id="fpl:Ferp_2563"/>
<keyword evidence="2" id="KW-0004">4Fe-4S</keyword>
<dbReference type="PaxDb" id="589924-Ferp_2563"/>
<dbReference type="Gene3D" id="3.30.70.20">
    <property type="match status" value="2"/>
</dbReference>
<feature type="domain" description="4Fe-4S ferredoxin-type" evidence="8">
    <location>
        <begin position="53"/>
        <end position="83"/>
    </location>
</feature>
<proteinExistence type="predicted"/>
<name>D3S2V6_FERPA</name>
<evidence type="ECO:0000256" key="1">
    <source>
        <dbReference type="ARBA" id="ARBA00022448"/>
    </source>
</evidence>
<dbReference type="RefSeq" id="WP_012967000.1">
    <property type="nucleotide sequence ID" value="NC_013849.1"/>
</dbReference>
<dbReference type="InterPro" id="IPR017896">
    <property type="entry name" value="4Fe4S_Fe-S-bd"/>
</dbReference>
<dbReference type="GO" id="GO:0051539">
    <property type="term" value="F:4 iron, 4 sulfur cluster binding"/>
    <property type="evidence" value="ECO:0007669"/>
    <property type="project" value="UniProtKB-KW"/>
</dbReference>
<dbReference type="HOGENOM" id="CLU_043374_3_2_2"/>
<dbReference type="eggNOG" id="arCOG01500">
    <property type="taxonomic scope" value="Archaea"/>
</dbReference>
<dbReference type="Pfam" id="PF13247">
    <property type="entry name" value="Fer4_11"/>
    <property type="match status" value="1"/>
</dbReference>
<dbReference type="GeneID" id="8780108"/>
<keyword evidence="1" id="KW-0813">Transport</keyword>
<evidence type="ECO:0000256" key="3">
    <source>
        <dbReference type="ARBA" id="ARBA00022723"/>
    </source>
</evidence>
<dbReference type="PROSITE" id="PS51379">
    <property type="entry name" value="4FE4S_FER_2"/>
    <property type="match status" value="3"/>
</dbReference>
<protein>
    <submittedName>
        <fullName evidence="9">4Fe-4S ferredoxin iron-sulfur binding domain protein</fullName>
    </submittedName>
</protein>
<feature type="domain" description="4Fe-4S ferredoxin-type" evidence="8">
    <location>
        <begin position="84"/>
        <end position="113"/>
    </location>
</feature>
<accession>D3S2V6</accession>
<dbReference type="STRING" id="589924.Ferp_2563"/>
<evidence type="ECO:0000313" key="9">
    <source>
        <dbReference type="EMBL" id="ADC66668.1"/>
    </source>
</evidence>
<dbReference type="GO" id="GO:0046872">
    <property type="term" value="F:metal ion binding"/>
    <property type="evidence" value="ECO:0007669"/>
    <property type="project" value="UniProtKB-KW"/>
</dbReference>
<dbReference type="PANTHER" id="PTHR43177:SF5">
    <property type="entry name" value="ANAEROBIC DIMETHYL SULFOXIDE REDUCTASE CHAIN B-RELATED"/>
    <property type="match status" value="1"/>
</dbReference>
<dbReference type="Proteomes" id="UP000002613">
    <property type="component" value="Chromosome"/>
</dbReference>
<evidence type="ECO:0000256" key="4">
    <source>
        <dbReference type="ARBA" id="ARBA00022737"/>
    </source>
</evidence>
<dbReference type="PROSITE" id="PS00198">
    <property type="entry name" value="4FE4S_FER_1"/>
    <property type="match status" value="1"/>
</dbReference>
<evidence type="ECO:0000256" key="2">
    <source>
        <dbReference type="ARBA" id="ARBA00022485"/>
    </source>
</evidence>
<organism evidence="9 10">
    <name type="scientific">Ferroglobus placidus (strain DSM 10642 / AEDII12DO)</name>
    <dbReference type="NCBI Taxonomy" id="589924"/>
    <lineage>
        <taxon>Archaea</taxon>
        <taxon>Methanobacteriati</taxon>
        <taxon>Methanobacteriota</taxon>
        <taxon>Archaeoglobi</taxon>
        <taxon>Archaeoglobales</taxon>
        <taxon>Archaeoglobaceae</taxon>
        <taxon>Ferroglobus</taxon>
    </lineage>
</organism>
<feature type="domain" description="4Fe-4S ferredoxin-type" evidence="8">
    <location>
        <begin position="6"/>
        <end position="35"/>
    </location>
</feature>
<dbReference type="EMBL" id="CP001899">
    <property type="protein sequence ID" value="ADC66668.1"/>
    <property type="molecule type" value="Genomic_DNA"/>
</dbReference>
<keyword evidence="3" id="KW-0479">Metal-binding</keyword>
<reference evidence="10" key="1">
    <citation type="submission" date="2010-02" db="EMBL/GenBank/DDBJ databases">
        <title>Complete sequence of Ferroglobus placidus DSM 10642.</title>
        <authorList>
            <consortium name="US DOE Joint Genome Institute"/>
            <person name="Lucas S."/>
            <person name="Copeland A."/>
            <person name="Lapidus A."/>
            <person name="Cheng J.-F."/>
            <person name="Bruce D."/>
            <person name="Goodwin L."/>
            <person name="Pitluck S."/>
            <person name="Saunders E."/>
            <person name="Brettin T."/>
            <person name="Detter J.C."/>
            <person name="Han C."/>
            <person name="Tapia R."/>
            <person name="Larimer F."/>
            <person name="Land M."/>
            <person name="Hauser L."/>
            <person name="Kyrpides N."/>
            <person name="Ivanova N."/>
            <person name="Holmes D."/>
            <person name="Lovley D."/>
            <person name="Kyrpides N."/>
            <person name="Anderson I.J."/>
            <person name="Woyke T."/>
        </authorList>
    </citation>
    <scope>NUCLEOTIDE SEQUENCE [LARGE SCALE GENOMIC DNA]</scope>
    <source>
        <strain evidence="10">DSM 10642 / AEDII12DO</strain>
    </source>
</reference>
<keyword evidence="5" id="KW-0249">Electron transport</keyword>
<reference evidence="9 10" key="2">
    <citation type="journal article" date="2011" name="Stand. Genomic Sci.">
        <title>Complete genome sequence of Ferroglobus placidus AEDII12DO.</title>
        <authorList>
            <person name="Anderson I."/>
            <person name="Risso C."/>
            <person name="Holmes D."/>
            <person name="Lucas S."/>
            <person name="Copeland A."/>
            <person name="Lapidus A."/>
            <person name="Cheng J.F."/>
            <person name="Bruce D."/>
            <person name="Goodwin L."/>
            <person name="Pitluck S."/>
            <person name="Saunders E."/>
            <person name="Brettin T."/>
            <person name="Detter J.C."/>
            <person name="Han C."/>
            <person name="Tapia R."/>
            <person name="Larimer F."/>
            <person name="Land M."/>
            <person name="Hauser L."/>
            <person name="Woyke T."/>
            <person name="Lovley D."/>
            <person name="Kyrpides N."/>
            <person name="Ivanova N."/>
        </authorList>
    </citation>
    <scope>NUCLEOTIDE SEQUENCE [LARGE SCALE GENOMIC DNA]</scope>
    <source>
        <strain evidence="10">DSM 10642 / AEDII12DO</strain>
    </source>
</reference>
<evidence type="ECO:0000256" key="5">
    <source>
        <dbReference type="ARBA" id="ARBA00022982"/>
    </source>
</evidence>
<evidence type="ECO:0000256" key="6">
    <source>
        <dbReference type="ARBA" id="ARBA00023004"/>
    </source>
</evidence>
<evidence type="ECO:0000313" key="10">
    <source>
        <dbReference type="Proteomes" id="UP000002613"/>
    </source>
</evidence>
<keyword evidence="6" id="KW-0408">Iron</keyword>
<dbReference type="PANTHER" id="PTHR43177">
    <property type="entry name" value="PROTEIN NRFC"/>
    <property type="match status" value="1"/>
</dbReference>
<dbReference type="AlphaFoldDB" id="D3S2V6"/>